<dbReference type="Proteomes" id="UP000184356">
    <property type="component" value="Unassembled WGS sequence"/>
</dbReference>
<dbReference type="STRING" id="1036612.A0A1L9THY7"/>
<feature type="signal peptide" evidence="1">
    <location>
        <begin position="1"/>
        <end position="19"/>
    </location>
</feature>
<feature type="chain" id="PRO_5009887644" description="AA1-like domain-containing protein" evidence="1">
    <location>
        <begin position="20"/>
        <end position="154"/>
    </location>
</feature>
<organism evidence="2 3">
    <name type="scientific">Aspergillus sydowii CBS 593.65</name>
    <dbReference type="NCBI Taxonomy" id="1036612"/>
    <lineage>
        <taxon>Eukaryota</taxon>
        <taxon>Fungi</taxon>
        <taxon>Dikarya</taxon>
        <taxon>Ascomycota</taxon>
        <taxon>Pezizomycotina</taxon>
        <taxon>Eurotiomycetes</taxon>
        <taxon>Eurotiomycetidae</taxon>
        <taxon>Eurotiales</taxon>
        <taxon>Aspergillaceae</taxon>
        <taxon>Aspergillus</taxon>
        <taxon>Aspergillus subgen. Nidulantes</taxon>
    </lineage>
</organism>
<dbReference type="VEuPathDB" id="FungiDB:ASPSYDRAFT_31545"/>
<accession>A0A1L9THY7</accession>
<keyword evidence="1" id="KW-0732">Signal</keyword>
<name>A0A1L9THY7_9EURO</name>
<evidence type="ECO:0000313" key="2">
    <source>
        <dbReference type="EMBL" id="OJJ58913.1"/>
    </source>
</evidence>
<proteinExistence type="predicted"/>
<protein>
    <recommendedName>
        <fullName evidence="4">AA1-like domain-containing protein</fullName>
    </recommendedName>
</protein>
<reference evidence="3" key="1">
    <citation type="journal article" date="2017" name="Genome Biol.">
        <title>Comparative genomics reveals high biological diversity and specific adaptations in the industrially and medically important fungal genus Aspergillus.</title>
        <authorList>
            <person name="de Vries R.P."/>
            <person name="Riley R."/>
            <person name="Wiebenga A."/>
            <person name="Aguilar-Osorio G."/>
            <person name="Amillis S."/>
            <person name="Uchima C.A."/>
            <person name="Anderluh G."/>
            <person name="Asadollahi M."/>
            <person name="Askin M."/>
            <person name="Barry K."/>
            <person name="Battaglia E."/>
            <person name="Bayram O."/>
            <person name="Benocci T."/>
            <person name="Braus-Stromeyer S.A."/>
            <person name="Caldana C."/>
            <person name="Canovas D."/>
            <person name="Cerqueira G.C."/>
            <person name="Chen F."/>
            <person name="Chen W."/>
            <person name="Choi C."/>
            <person name="Clum A."/>
            <person name="Dos Santos R.A."/>
            <person name="Damasio A.R."/>
            <person name="Diallinas G."/>
            <person name="Emri T."/>
            <person name="Fekete E."/>
            <person name="Flipphi M."/>
            <person name="Freyberg S."/>
            <person name="Gallo A."/>
            <person name="Gournas C."/>
            <person name="Habgood R."/>
            <person name="Hainaut M."/>
            <person name="Harispe M.L."/>
            <person name="Henrissat B."/>
            <person name="Hilden K.S."/>
            <person name="Hope R."/>
            <person name="Hossain A."/>
            <person name="Karabika E."/>
            <person name="Karaffa L."/>
            <person name="Karanyi Z."/>
            <person name="Krasevec N."/>
            <person name="Kuo A."/>
            <person name="Kusch H."/>
            <person name="LaButti K."/>
            <person name="Lagendijk E.L."/>
            <person name="Lapidus A."/>
            <person name="Levasseur A."/>
            <person name="Lindquist E."/>
            <person name="Lipzen A."/>
            <person name="Logrieco A.F."/>
            <person name="MacCabe A."/>
            <person name="Maekelae M.R."/>
            <person name="Malavazi I."/>
            <person name="Melin P."/>
            <person name="Meyer V."/>
            <person name="Mielnichuk N."/>
            <person name="Miskei M."/>
            <person name="Molnar A.P."/>
            <person name="Mule G."/>
            <person name="Ngan C.Y."/>
            <person name="Orejas M."/>
            <person name="Orosz E."/>
            <person name="Ouedraogo J.P."/>
            <person name="Overkamp K.M."/>
            <person name="Park H.-S."/>
            <person name="Perrone G."/>
            <person name="Piumi F."/>
            <person name="Punt P.J."/>
            <person name="Ram A.F."/>
            <person name="Ramon A."/>
            <person name="Rauscher S."/>
            <person name="Record E."/>
            <person name="Riano-Pachon D.M."/>
            <person name="Robert V."/>
            <person name="Roehrig J."/>
            <person name="Ruller R."/>
            <person name="Salamov A."/>
            <person name="Salih N.S."/>
            <person name="Samson R.A."/>
            <person name="Sandor E."/>
            <person name="Sanguinetti M."/>
            <person name="Schuetze T."/>
            <person name="Sepcic K."/>
            <person name="Shelest E."/>
            <person name="Sherlock G."/>
            <person name="Sophianopoulou V."/>
            <person name="Squina F.M."/>
            <person name="Sun H."/>
            <person name="Susca A."/>
            <person name="Todd R.B."/>
            <person name="Tsang A."/>
            <person name="Unkles S.E."/>
            <person name="van de Wiele N."/>
            <person name="van Rossen-Uffink D."/>
            <person name="Oliveira J.V."/>
            <person name="Vesth T.C."/>
            <person name="Visser J."/>
            <person name="Yu J.-H."/>
            <person name="Zhou M."/>
            <person name="Andersen M.R."/>
            <person name="Archer D.B."/>
            <person name="Baker S.E."/>
            <person name="Benoit I."/>
            <person name="Brakhage A.A."/>
            <person name="Braus G.H."/>
            <person name="Fischer R."/>
            <person name="Frisvad J.C."/>
            <person name="Goldman G.H."/>
            <person name="Houbraken J."/>
            <person name="Oakley B."/>
            <person name="Pocsi I."/>
            <person name="Scazzocchio C."/>
            <person name="Seiboth B."/>
            <person name="vanKuyk P.A."/>
            <person name="Wortman J."/>
            <person name="Dyer P.S."/>
            <person name="Grigoriev I.V."/>
        </authorList>
    </citation>
    <scope>NUCLEOTIDE SEQUENCE [LARGE SCALE GENOMIC DNA]</scope>
    <source>
        <strain evidence="3">CBS 593.65</strain>
    </source>
</reference>
<evidence type="ECO:0008006" key="4">
    <source>
        <dbReference type="Google" id="ProtNLM"/>
    </source>
</evidence>
<dbReference type="OrthoDB" id="3490397at2759"/>
<evidence type="ECO:0000256" key="1">
    <source>
        <dbReference type="SAM" id="SignalP"/>
    </source>
</evidence>
<dbReference type="GeneID" id="63760957"/>
<evidence type="ECO:0000313" key="3">
    <source>
        <dbReference type="Proteomes" id="UP000184356"/>
    </source>
</evidence>
<dbReference type="RefSeq" id="XP_040702719.1">
    <property type="nucleotide sequence ID" value="XM_040844884.1"/>
</dbReference>
<gene>
    <name evidence="2" type="ORF">ASPSYDRAFT_31545</name>
</gene>
<sequence>MHFSSIVPVALSLFASASASPFAVPPTAMRIPMRNAAADPTNPALTWHASNFTLGCSPGGCAYNFSIQGLSSQNTPGFNTTCNGTSTQQDYAPCKDRGVLAKIEPTPKSENWTVHVEHMWRKPGNAEFYALGEQNVTSTTKAFKIPVKDVYGVA</sequence>
<dbReference type="EMBL" id="KV878586">
    <property type="protein sequence ID" value="OJJ58913.1"/>
    <property type="molecule type" value="Genomic_DNA"/>
</dbReference>
<dbReference type="AlphaFoldDB" id="A0A1L9THY7"/>
<keyword evidence="3" id="KW-1185">Reference proteome</keyword>